<reference evidence="2 3" key="1">
    <citation type="submission" date="2024-08" db="EMBL/GenBank/DDBJ databases">
        <authorList>
            <person name="Cucini C."/>
            <person name="Frati F."/>
        </authorList>
    </citation>
    <scope>NUCLEOTIDE SEQUENCE [LARGE SCALE GENOMIC DNA]</scope>
</reference>
<gene>
    <name evidence="2" type="ORF">ODALV1_LOCUS20629</name>
</gene>
<organism evidence="2 3">
    <name type="scientific">Orchesella dallaii</name>
    <dbReference type="NCBI Taxonomy" id="48710"/>
    <lineage>
        <taxon>Eukaryota</taxon>
        <taxon>Metazoa</taxon>
        <taxon>Ecdysozoa</taxon>
        <taxon>Arthropoda</taxon>
        <taxon>Hexapoda</taxon>
        <taxon>Collembola</taxon>
        <taxon>Entomobryomorpha</taxon>
        <taxon>Entomobryoidea</taxon>
        <taxon>Orchesellidae</taxon>
        <taxon>Orchesellinae</taxon>
        <taxon>Orchesella</taxon>
    </lineage>
</organism>
<dbReference type="Proteomes" id="UP001642540">
    <property type="component" value="Unassembled WGS sequence"/>
</dbReference>
<evidence type="ECO:0000313" key="2">
    <source>
        <dbReference type="EMBL" id="CAL8124489.1"/>
    </source>
</evidence>
<accession>A0ABP1REJ5</accession>
<keyword evidence="1" id="KW-0472">Membrane</keyword>
<keyword evidence="1" id="KW-0812">Transmembrane</keyword>
<comment type="caution">
    <text evidence="2">The sequence shown here is derived from an EMBL/GenBank/DDBJ whole genome shotgun (WGS) entry which is preliminary data.</text>
</comment>
<keyword evidence="1" id="KW-1133">Transmembrane helix</keyword>
<evidence type="ECO:0000256" key="1">
    <source>
        <dbReference type="SAM" id="Phobius"/>
    </source>
</evidence>
<evidence type="ECO:0000313" key="3">
    <source>
        <dbReference type="Proteomes" id="UP001642540"/>
    </source>
</evidence>
<name>A0ABP1REJ5_9HEXA</name>
<keyword evidence="3" id="KW-1185">Reference proteome</keyword>
<sequence>MKQQILLINIPLLIPTLMIFTTICNSGQVIGENYIKIETGKIYKLIQSLKSYPHLKPKYIPYYKEKYGITTSNWKFPVVRNLEKYLSPFSQCFVHITNFQNVEFQSQSTVPIVIRHQIPSKITSPNFLNKETLTWAPTEFNATRASINDYIIFHCPLSKYLVDRSFLSGMCSSIDKFKFSFNTRPWNCEVAVSLFPPLYVFEYFDDNKPFLDITLPIHLSIPPLWTIAPNFIYSLDTFYESNIFNIWILDELYEKTWSHRNPIQWKKKRFNAVTDERESIIHDTVDEVHVFSERVINVSQFLQTQHNILPLKDPYLHINCGSINQSGAALIEKLRKCERFATSEVFQLISSLVLWDHKADVESSEYNRLERLWNNTKLLPRFWKLYKNVQDEVRKYSGPEYYYRVFQSALLKLQERHSFEVLKKCNKVAVILPALTCNQIANNLSRNENLADVFVGKEVLYDRAFRVRISGSVSTDRIMRAKWVMGSGIWDFWSKIFEHRELFNEDKSSETQLKAPSMSGNISVVFTIILFEIVCSLVVFVVEVHAGAALIETLRGCKKFATSEVFQLISSLVMWDHKADVESSEYDRLERLWNNTKLLPRFWKLYKNVQDEVRKYSGPEYYYRVFQSALLKLQERHSFEVLKECNNVAVILPALTCNQIAKNLSKIENLADVFVGKEVLYDRAFRVRISGSVSTNRIMRAKWVMGSGIWDFWSQIFEHRELFNEDLETQLKAPSMSGNISVVFTIILFGIVCSLGIFVLEGHAGIYDFGRATTRLIKTFFIYFYSMILKLLDYRRFLACNYSGLSAHLYEATRARRL</sequence>
<feature type="transmembrane region" description="Helical" evidence="1">
    <location>
        <begin position="740"/>
        <end position="760"/>
    </location>
</feature>
<protein>
    <submittedName>
        <fullName evidence="2">Uncharacterized protein</fullName>
    </submittedName>
</protein>
<dbReference type="EMBL" id="CAXLJM020000068">
    <property type="protein sequence ID" value="CAL8124489.1"/>
    <property type="molecule type" value="Genomic_DNA"/>
</dbReference>
<proteinExistence type="predicted"/>
<feature type="transmembrane region" description="Helical" evidence="1">
    <location>
        <begin position="524"/>
        <end position="551"/>
    </location>
</feature>
<feature type="transmembrane region" description="Helical" evidence="1">
    <location>
        <begin position="772"/>
        <end position="792"/>
    </location>
</feature>